<dbReference type="EMBL" id="QTTN01000016">
    <property type="protein sequence ID" value="REE83901.1"/>
    <property type="molecule type" value="Genomic_DNA"/>
</dbReference>
<feature type="chain" id="PRO_5017638726" evidence="2">
    <location>
        <begin position="27"/>
        <end position="644"/>
    </location>
</feature>
<feature type="domain" description="SLH" evidence="3">
    <location>
        <begin position="101"/>
        <end position="164"/>
    </location>
</feature>
<dbReference type="Pfam" id="PF00395">
    <property type="entry name" value="SLH"/>
    <property type="match status" value="2"/>
</dbReference>
<reference evidence="4 5" key="1">
    <citation type="submission" date="2018-08" db="EMBL/GenBank/DDBJ databases">
        <title>Genomic Encyclopedia of Type Strains, Phase III (KMG-III): the genomes of soil and plant-associated and newly described type strains.</title>
        <authorList>
            <person name="Whitman W."/>
        </authorList>
    </citation>
    <scope>NUCLEOTIDE SEQUENCE [LARGE SCALE GENOMIC DNA]</scope>
    <source>
        <strain evidence="4 5">CGMCC 1.10966</strain>
    </source>
</reference>
<sequence>MKNRISKWLLVPLVASMLLPSAVASAENSTTTKTTADFKDLAGVDAALKAKIDALLSKGVFEGISEDSFGIDDNMTRAQFAKVLTLIYGVNVNDSVTASSFSDVKADDSANGWAIPYIEAAKKAGLLNGTGNDTFQPGGDVTLGQFATGLVRGLGVKPDTTGSPWYADAVKQAINKKILPEETDGSKLATRADLVVGAYGGQQAYVAIKKEEEANLGKEPEKDTNTTQPTAPTTSTPTIPVQLSAAKPTVSVSAGAVLSGTVVSLSTTTSGAAIYYTTDTTTPSASNGTAYSGPIVITNAVTIKAVAVKSGYITSNVLETSYTIQQAEAPTANVAAGEVVSGMTVTLSTTTSGATIYYTTDTTTPSATNGTAYSSPIVITSDVTIRAIAVKTGMTDSAVTNVSYTVQAPQYVEPVYLYAPRNFTYDDPADGSTTDTAQIIALENLPAGATKWMVSTTVDEPETPSAGTEFNGIDYTAGDDIDISEGKNWIAIAAADDDGNVVGFRALLHAESTSPSVVASLSQISSGDLYMITITFNPTVSTDLTSITDAKDLIASIIINPDSNPVTVDLDSATLNWDGGGSGGGFPGGGFPGGGSPGGSLPSMAMIALAHTPAYQVQAGDVVRVTFKNGIEIENCSTSVVASG</sequence>
<dbReference type="RefSeq" id="WP_116189820.1">
    <property type="nucleotide sequence ID" value="NZ_QTTN01000016.1"/>
</dbReference>
<feature type="region of interest" description="Disordered" evidence="1">
    <location>
        <begin position="212"/>
        <end position="239"/>
    </location>
</feature>
<name>A0A3D9S181_9BACL</name>
<dbReference type="InterPro" id="IPR001119">
    <property type="entry name" value="SLH_dom"/>
</dbReference>
<protein>
    <submittedName>
        <fullName evidence="4">S-layer family protein</fullName>
    </submittedName>
</protein>
<evidence type="ECO:0000313" key="4">
    <source>
        <dbReference type="EMBL" id="REE83901.1"/>
    </source>
</evidence>
<evidence type="ECO:0000259" key="3">
    <source>
        <dbReference type="PROSITE" id="PS51272"/>
    </source>
</evidence>
<feature type="compositionally biased region" description="Low complexity" evidence="1">
    <location>
        <begin position="225"/>
        <end position="239"/>
    </location>
</feature>
<dbReference type="PROSITE" id="PS51272">
    <property type="entry name" value="SLH"/>
    <property type="match status" value="2"/>
</dbReference>
<evidence type="ECO:0000256" key="1">
    <source>
        <dbReference type="SAM" id="MobiDB-lite"/>
    </source>
</evidence>
<feature type="signal peptide" evidence="2">
    <location>
        <begin position="1"/>
        <end position="26"/>
    </location>
</feature>
<accession>A0A3D9S181</accession>
<gene>
    <name evidence="4" type="ORF">A8990_11680</name>
</gene>
<evidence type="ECO:0000313" key="5">
    <source>
        <dbReference type="Proteomes" id="UP000256304"/>
    </source>
</evidence>
<feature type="domain" description="SLH" evidence="3">
    <location>
        <begin position="35"/>
        <end position="98"/>
    </location>
</feature>
<dbReference type="OrthoDB" id="1706086at2"/>
<comment type="caution">
    <text evidence="4">The sequence shown here is derived from an EMBL/GenBank/DDBJ whole genome shotgun (WGS) entry which is preliminary data.</text>
</comment>
<feature type="compositionally biased region" description="Basic and acidic residues" evidence="1">
    <location>
        <begin position="212"/>
        <end position="224"/>
    </location>
</feature>
<keyword evidence="2" id="KW-0732">Signal</keyword>
<proteinExistence type="predicted"/>
<dbReference type="AlphaFoldDB" id="A0A3D9S181"/>
<keyword evidence="5" id="KW-1185">Reference proteome</keyword>
<evidence type="ECO:0000256" key="2">
    <source>
        <dbReference type="SAM" id="SignalP"/>
    </source>
</evidence>
<dbReference type="Proteomes" id="UP000256304">
    <property type="component" value="Unassembled WGS sequence"/>
</dbReference>
<dbReference type="InterPro" id="IPR059177">
    <property type="entry name" value="GH29D-like_dom"/>
</dbReference>
<dbReference type="Pfam" id="PF13290">
    <property type="entry name" value="CHB_HEX_C_1"/>
    <property type="match status" value="2"/>
</dbReference>
<organism evidence="4 5">
    <name type="scientific">Paenibacillus taihuensis</name>
    <dbReference type="NCBI Taxonomy" id="1156355"/>
    <lineage>
        <taxon>Bacteria</taxon>
        <taxon>Bacillati</taxon>
        <taxon>Bacillota</taxon>
        <taxon>Bacilli</taxon>
        <taxon>Bacillales</taxon>
        <taxon>Paenibacillaceae</taxon>
        <taxon>Paenibacillus</taxon>
    </lineage>
</organism>